<feature type="transmembrane region" description="Helical" evidence="6">
    <location>
        <begin position="177"/>
        <end position="196"/>
    </location>
</feature>
<dbReference type="PANTHER" id="PTHR30250:SF11">
    <property type="entry name" value="O-ANTIGEN TRANSPORTER-RELATED"/>
    <property type="match status" value="1"/>
</dbReference>
<feature type="transmembrane region" description="Helical" evidence="6">
    <location>
        <begin position="439"/>
        <end position="456"/>
    </location>
</feature>
<keyword evidence="5 6" id="KW-0472">Membrane</keyword>
<dbReference type="InterPro" id="IPR050833">
    <property type="entry name" value="Poly_Biosynth_Transport"/>
</dbReference>
<keyword evidence="8" id="KW-1185">Reference proteome</keyword>
<evidence type="ECO:0000256" key="3">
    <source>
        <dbReference type="ARBA" id="ARBA00022692"/>
    </source>
</evidence>
<accession>A0A5R9GZ72</accession>
<feature type="transmembrane region" description="Helical" evidence="6">
    <location>
        <begin position="297"/>
        <end position="316"/>
    </location>
</feature>
<gene>
    <name evidence="7" type="ORF">FEF65_00665</name>
</gene>
<keyword evidence="4 6" id="KW-1133">Transmembrane helix</keyword>
<comment type="subcellular location">
    <subcellularLocation>
        <location evidence="1">Cell membrane</location>
        <topology evidence="1">Multi-pass membrane protein</topology>
    </subcellularLocation>
</comment>
<name>A0A5R9GZ72_9PROT</name>
<evidence type="ECO:0000256" key="2">
    <source>
        <dbReference type="ARBA" id="ARBA00022475"/>
    </source>
</evidence>
<feature type="transmembrane region" description="Helical" evidence="6">
    <location>
        <begin position="12"/>
        <end position="33"/>
    </location>
</feature>
<evidence type="ECO:0000313" key="8">
    <source>
        <dbReference type="Proteomes" id="UP000306585"/>
    </source>
</evidence>
<feature type="transmembrane region" description="Helical" evidence="6">
    <location>
        <begin position="80"/>
        <end position="102"/>
    </location>
</feature>
<evidence type="ECO:0000256" key="5">
    <source>
        <dbReference type="ARBA" id="ARBA00023136"/>
    </source>
</evidence>
<feature type="transmembrane region" description="Helical" evidence="6">
    <location>
        <begin position="148"/>
        <end position="171"/>
    </location>
</feature>
<organism evidence="7 8">
    <name type="scientific">Mariprofundus erugo</name>
    <dbReference type="NCBI Taxonomy" id="2528639"/>
    <lineage>
        <taxon>Bacteria</taxon>
        <taxon>Pseudomonadati</taxon>
        <taxon>Pseudomonadota</taxon>
        <taxon>Candidatius Mariprofundia</taxon>
        <taxon>Mariprofundales</taxon>
        <taxon>Mariprofundaceae</taxon>
        <taxon>Mariprofundus</taxon>
    </lineage>
</organism>
<evidence type="ECO:0000313" key="7">
    <source>
        <dbReference type="EMBL" id="TLS69042.1"/>
    </source>
</evidence>
<protein>
    <submittedName>
        <fullName evidence="7">Uncharacterized protein</fullName>
    </submittedName>
</protein>
<keyword evidence="2" id="KW-1003">Cell membrane</keyword>
<feature type="transmembrane region" description="Helical" evidence="6">
    <location>
        <begin position="328"/>
        <end position="347"/>
    </location>
</feature>
<evidence type="ECO:0000256" key="1">
    <source>
        <dbReference type="ARBA" id="ARBA00004651"/>
    </source>
</evidence>
<dbReference type="GO" id="GO:0005886">
    <property type="term" value="C:plasma membrane"/>
    <property type="evidence" value="ECO:0007669"/>
    <property type="project" value="UniProtKB-SubCell"/>
</dbReference>
<dbReference type="EMBL" id="VBRY01000001">
    <property type="protein sequence ID" value="TLS69042.1"/>
    <property type="molecule type" value="Genomic_DNA"/>
</dbReference>
<feature type="transmembrane region" description="Helical" evidence="6">
    <location>
        <begin position="45"/>
        <end position="68"/>
    </location>
</feature>
<feature type="transmembrane region" description="Helical" evidence="6">
    <location>
        <begin position="359"/>
        <end position="377"/>
    </location>
</feature>
<feature type="transmembrane region" description="Helical" evidence="6">
    <location>
        <begin position="216"/>
        <end position="235"/>
    </location>
</feature>
<dbReference type="Pfam" id="PF13440">
    <property type="entry name" value="Polysacc_synt_3"/>
    <property type="match status" value="1"/>
</dbReference>
<comment type="caution">
    <text evidence="7">The sequence shown here is derived from an EMBL/GenBank/DDBJ whole genome shotgun (WGS) entry which is preliminary data.</text>
</comment>
<feature type="transmembrane region" description="Helical" evidence="6">
    <location>
        <begin position="416"/>
        <end position="433"/>
    </location>
</feature>
<dbReference type="PANTHER" id="PTHR30250">
    <property type="entry name" value="PST FAMILY PREDICTED COLANIC ACID TRANSPORTER"/>
    <property type="match status" value="1"/>
</dbReference>
<evidence type="ECO:0000256" key="4">
    <source>
        <dbReference type="ARBA" id="ARBA00022989"/>
    </source>
</evidence>
<proteinExistence type="predicted"/>
<keyword evidence="3 6" id="KW-0812">Transmembrane</keyword>
<feature type="transmembrane region" description="Helical" evidence="6">
    <location>
        <begin position="114"/>
        <end position="136"/>
    </location>
</feature>
<sequence>MIRTFLKDSAIYVVPIVLSRGTGLILLPVYTHFMSSDVYGALELLMLLYALLNLTLPLEITQAVARFLADSSDLKEKQRIASTGYWFTCVVFSIAASVLLVIPEKISQLLFGGGQYIFEVRLAAIAMLFNALQYVVQNQLRWLHEARLSAYVSVIFSMVSAMVSVLALWGWHMGLAGVIYGQIFGSLISLLAGHYLTTRRVPVRLTFDVVLLRKMLLFSAPLVISNVGVYVATFMDRWLLNHLLGLEAVGIYSVAMRFASIVTLGTAVFQMSLTPLIYSRFKEAETPGEIDRIVSQVLLLLVPFIGFLALIAPWLVQLLTGDHYAEAASLVGWLSLVILLMGSYVFFPGLWISGKTKHIAAINLVAALVNLVLNWILIGQIGVFGAVLGTLASAITMCGLYYYYSLKEYHVPYRMWRYLLVLAGLSMFLTLLAVIDSIWLHWIAWLMLCVAAVLLLPHPRDRLWMNVLYRH</sequence>
<reference evidence="7 8" key="1">
    <citation type="journal article" date="2019" name="Appl. Environ. Microbiol.">
        <title>Environmental Evidence and Genomic Insight of Iron-oxidizing Bacteria Preference Towards More Corrosion Resistant Stainless Steel at Higher Salinities.</title>
        <authorList>
            <person name="Garrison C.E."/>
            <person name="Price K.A."/>
            <person name="Field E.K."/>
        </authorList>
    </citation>
    <scope>NUCLEOTIDE SEQUENCE [LARGE SCALE GENOMIC DNA]</scope>
    <source>
        <strain evidence="7 8">P3</strain>
    </source>
</reference>
<dbReference type="AlphaFoldDB" id="A0A5R9GZ72"/>
<feature type="transmembrane region" description="Helical" evidence="6">
    <location>
        <begin position="383"/>
        <end position="404"/>
    </location>
</feature>
<feature type="transmembrane region" description="Helical" evidence="6">
    <location>
        <begin position="255"/>
        <end position="277"/>
    </location>
</feature>
<dbReference type="Proteomes" id="UP000306585">
    <property type="component" value="Unassembled WGS sequence"/>
</dbReference>
<evidence type="ECO:0000256" key="6">
    <source>
        <dbReference type="SAM" id="Phobius"/>
    </source>
</evidence>
<dbReference type="RefSeq" id="WP_138237857.1">
    <property type="nucleotide sequence ID" value="NZ_VBRY01000001.1"/>
</dbReference>